<dbReference type="RefSeq" id="WP_370717106.1">
    <property type="nucleotide sequence ID" value="NZ_JBGGTQ010000001.1"/>
</dbReference>
<evidence type="ECO:0000313" key="3">
    <source>
        <dbReference type="Proteomes" id="UP001566476"/>
    </source>
</evidence>
<comment type="caution">
    <text evidence="2">The sequence shown here is derived from an EMBL/GenBank/DDBJ whole genome shotgun (WGS) entry which is preliminary data.</text>
</comment>
<name>A0ABV4HXC2_9ACTN</name>
<gene>
    <name evidence="2" type="ORF">AB2L28_02345</name>
</gene>
<proteinExistence type="predicted"/>
<sequence length="373" mass="38857">MPKKKKPRGHPARQPAAGNQLSPLRAGGRVLGDLQVPFRRFLEAERAEDGEQDPGELPGEVPVEDVEARLMESLGWLVLSLEADLGPAAAREFDPADLAELFTGIVPAVAEHNGLDPQELVDETRLAWTSYLMFLGETEQWSAEPEQLADCLDVASGGVGGALAGRGSVLDALQAAEAAVLPADRLADLQALDVVAAFLAGLDELAGGVDLAGAELPDGPAAEVLRSRLTDVPEVDPVALLLDLFADGVLVVEGGRAVVPEATDPDRRYRVATFFLASLVTGVLAACPSPAAIVAALSVVTSAVLQPMTAGEVRSSLEETGEESELPAALAVVRRLVDLGVLSPVEPWAARPGTAGAVLDVVEGFFRPEDGQG</sequence>
<dbReference type="EMBL" id="JBGGTQ010000001">
    <property type="protein sequence ID" value="MEZ0491076.1"/>
    <property type="molecule type" value="Genomic_DNA"/>
</dbReference>
<evidence type="ECO:0000313" key="2">
    <source>
        <dbReference type="EMBL" id="MEZ0491076.1"/>
    </source>
</evidence>
<feature type="compositionally biased region" description="Basic residues" evidence="1">
    <location>
        <begin position="1"/>
        <end position="11"/>
    </location>
</feature>
<protein>
    <recommendedName>
        <fullName evidence="4">Condensin subunit ScpA</fullName>
    </recommendedName>
</protein>
<organism evidence="2 3">
    <name type="scientific">Kineococcus mangrovi</name>
    <dbReference type="NCBI Taxonomy" id="1660183"/>
    <lineage>
        <taxon>Bacteria</taxon>
        <taxon>Bacillati</taxon>
        <taxon>Actinomycetota</taxon>
        <taxon>Actinomycetes</taxon>
        <taxon>Kineosporiales</taxon>
        <taxon>Kineosporiaceae</taxon>
        <taxon>Kineococcus</taxon>
    </lineage>
</organism>
<accession>A0ABV4HXC2</accession>
<reference evidence="2 3" key="1">
    <citation type="submission" date="2024-07" db="EMBL/GenBank/DDBJ databases">
        <authorList>
            <person name="Thanompreechachai J."/>
            <person name="Duangmal K."/>
        </authorList>
    </citation>
    <scope>NUCLEOTIDE SEQUENCE [LARGE SCALE GENOMIC DNA]</scope>
    <source>
        <strain evidence="2 3">TBRC 1896</strain>
    </source>
</reference>
<dbReference type="Proteomes" id="UP001566476">
    <property type="component" value="Unassembled WGS sequence"/>
</dbReference>
<keyword evidence="3" id="KW-1185">Reference proteome</keyword>
<evidence type="ECO:0000256" key="1">
    <source>
        <dbReference type="SAM" id="MobiDB-lite"/>
    </source>
</evidence>
<evidence type="ECO:0008006" key="4">
    <source>
        <dbReference type="Google" id="ProtNLM"/>
    </source>
</evidence>
<feature type="region of interest" description="Disordered" evidence="1">
    <location>
        <begin position="1"/>
        <end position="29"/>
    </location>
</feature>